<dbReference type="AlphaFoldDB" id="A0A919BAM2"/>
<dbReference type="Pfam" id="PF08281">
    <property type="entry name" value="Sigma70_r4_2"/>
    <property type="match status" value="1"/>
</dbReference>
<dbReference type="InterPro" id="IPR007627">
    <property type="entry name" value="RNA_pol_sigma70_r2"/>
</dbReference>
<dbReference type="Gene3D" id="1.10.10.10">
    <property type="entry name" value="Winged helix-like DNA-binding domain superfamily/Winged helix DNA-binding domain"/>
    <property type="match status" value="1"/>
</dbReference>
<dbReference type="EMBL" id="BNCK01000001">
    <property type="protein sequence ID" value="GHF77708.1"/>
    <property type="molecule type" value="Genomic_DNA"/>
</dbReference>
<proteinExistence type="inferred from homology"/>
<keyword evidence="8" id="KW-1185">Reference proteome</keyword>
<organism evidence="7 8">
    <name type="scientific">Thalassotalea marina</name>
    <dbReference type="NCBI Taxonomy" id="1673741"/>
    <lineage>
        <taxon>Bacteria</taxon>
        <taxon>Pseudomonadati</taxon>
        <taxon>Pseudomonadota</taxon>
        <taxon>Gammaproteobacteria</taxon>
        <taxon>Alteromonadales</taxon>
        <taxon>Colwelliaceae</taxon>
        <taxon>Thalassotalea</taxon>
    </lineage>
</organism>
<dbReference type="GO" id="GO:0016987">
    <property type="term" value="F:sigma factor activity"/>
    <property type="evidence" value="ECO:0007669"/>
    <property type="project" value="UniProtKB-KW"/>
</dbReference>
<dbReference type="InterPro" id="IPR036388">
    <property type="entry name" value="WH-like_DNA-bd_sf"/>
</dbReference>
<name>A0A919BAM2_9GAMM</name>
<dbReference type="GO" id="GO:0003677">
    <property type="term" value="F:DNA binding"/>
    <property type="evidence" value="ECO:0007669"/>
    <property type="project" value="InterPro"/>
</dbReference>
<evidence type="ECO:0000313" key="7">
    <source>
        <dbReference type="EMBL" id="GHF77708.1"/>
    </source>
</evidence>
<keyword evidence="2" id="KW-0805">Transcription regulation</keyword>
<gene>
    <name evidence="7" type="primary">sigG</name>
    <name evidence="7" type="ORF">GCM10017161_00860</name>
</gene>
<evidence type="ECO:0000256" key="4">
    <source>
        <dbReference type="ARBA" id="ARBA00023163"/>
    </source>
</evidence>
<dbReference type="InterPro" id="IPR039425">
    <property type="entry name" value="RNA_pol_sigma-70-like"/>
</dbReference>
<evidence type="ECO:0000313" key="8">
    <source>
        <dbReference type="Proteomes" id="UP000623842"/>
    </source>
</evidence>
<dbReference type="SUPFAM" id="SSF88946">
    <property type="entry name" value="Sigma2 domain of RNA polymerase sigma factors"/>
    <property type="match status" value="1"/>
</dbReference>
<dbReference type="PANTHER" id="PTHR43133">
    <property type="entry name" value="RNA POLYMERASE ECF-TYPE SIGMA FACTO"/>
    <property type="match status" value="1"/>
</dbReference>
<evidence type="ECO:0000259" key="6">
    <source>
        <dbReference type="Pfam" id="PF08281"/>
    </source>
</evidence>
<dbReference type="CDD" id="cd06171">
    <property type="entry name" value="Sigma70_r4"/>
    <property type="match status" value="1"/>
</dbReference>
<dbReference type="InterPro" id="IPR014284">
    <property type="entry name" value="RNA_pol_sigma-70_dom"/>
</dbReference>
<sequence length="189" mass="22085">MDIYAANNLKVQLIVLRAQSGSKSAFKELYELFHQATFKYLVSLINEADAQDVNQRVWLKVYQQLTKLVSPFGFKRWLMQIAHREAIDLLRRERKYSVLEQVDEQVDEQNSEQQATLVTTFELPTDYQHLHAAIKSLPFTQKEVLLLHYWQDFSCIEIAHILSCSEGTVKSRLFNARQKLQLINKVKGE</sequence>
<comment type="similarity">
    <text evidence="1">Belongs to the sigma-70 factor family. ECF subfamily.</text>
</comment>
<dbReference type="SUPFAM" id="SSF88659">
    <property type="entry name" value="Sigma3 and sigma4 domains of RNA polymerase sigma factors"/>
    <property type="match status" value="1"/>
</dbReference>
<feature type="domain" description="RNA polymerase sigma factor 70 region 4 type 2" evidence="6">
    <location>
        <begin position="130"/>
        <end position="180"/>
    </location>
</feature>
<dbReference type="InterPro" id="IPR013325">
    <property type="entry name" value="RNA_pol_sigma_r2"/>
</dbReference>
<accession>A0A919BAM2</accession>
<dbReference type="GO" id="GO:0006352">
    <property type="term" value="P:DNA-templated transcription initiation"/>
    <property type="evidence" value="ECO:0007669"/>
    <property type="project" value="InterPro"/>
</dbReference>
<dbReference type="RefSeq" id="WP_189766751.1">
    <property type="nucleotide sequence ID" value="NZ_BNCK01000001.1"/>
</dbReference>
<feature type="domain" description="RNA polymerase sigma-70 region 2" evidence="5">
    <location>
        <begin position="37"/>
        <end position="95"/>
    </location>
</feature>
<dbReference type="NCBIfam" id="TIGR02937">
    <property type="entry name" value="sigma70-ECF"/>
    <property type="match status" value="1"/>
</dbReference>
<evidence type="ECO:0000256" key="1">
    <source>
        <dbReference type="ARBA" id="ARBA00010641"/>
    </source>
</evidence>
<evidence type="ECO:0000259" key="5">
    <source>
        <dbReference type="Pfam" id="PF04542"/>
    </source>
</evidence>
<evidence type="ECO:0000256" key="2">
    <source>
        <dbReference type="ARBA" id="ARBA00023015"/>
    </source>
</evidence>
<dbReference type="Proteomes" id="UP000623842">
    <property type="component" value="Unassembled WGS sequence"/>
</dbReference>
<dbReference type="InterPro" id="IPR013324">
    <property type="entry name" value="RNA_pol_sigma_r3/r4-like"/>
</dbReference>
<dbReference type="Gene3D" id="1.10.1740.10">
    <property type="match status" value="1"/>
</dbReference>
<comment type="caution">
    <text evidence="7">The sequence shown here is derived from an EMBL/GenBank/DDBJ whole genome shotgun (WGS) entry which is preliminary data.</text>
</comment>
<keyword evidence="4" id="KW-0804">Transcription</keyword>
<dbReference type="Pfam" id="PF04542">
    <property type="entry name" value="Sigma70_r2"/>
    <property type="match status" value="1"/>
</dbReference>
<evidence type="ECO:0000256" key="3">
    <source>
        <dbReference type="ARBA" id="ARBA00023082"/>
    </source>
</evidence>
<reference evidence="7" key="2">
    <citation type="submission" date="2020-09" db="EMBL/GenBank/DDBJ databases">
        <authorList>
            <person name="Sun Q."/>
            <person name="Kim S."/>
        </authorList>
    </citation>
    <scope>NUCLEOTIDE SEQUENCE</scope>
    <source>
        <strain evidence="7">KCTC 42731</strain>
    </source>
</reference>
<reference evidence="7" key="1">
    <citation type="journal article" date="2014" name="Int. J. Syst. Evol. Microbiol.">
        <title>Complete genome sequence of Corynebacterium casei LMG S-19264T (=DSM 44701T), isolated from a smear-ripened cheese.</title>
        <authorList>
            <consortium name="US DOE Joint Genome Institute (JGI-PGF)"/>
            <person name="Walter F."/>
            <person name="Albersmeier A."/>
            <person name="Kalinowski J."/>
            <person name="Ruckert C."/>
        </authorList>
    </citation>
    <scope>NUCLEOTIDE SEQUENCE</scope>
    <source>
        <strain evidence="7">KCTC 42731</strain>
    </source>
</reference>
<dbReference type="InterPro" id="IPR013249">
    <property type="entry name" value="RNA_pol_sigma70_r4_t2"/>
</dbReference>
<dbReference type="PANTHER" id="PTHR43133:SF60">
    <property type="entry name" value="RNA POLYMERASE SIGMA FACTOR SIGV"/>
    <property type="match status" value="1"/>
</dbReference>
<protein>
    <submittedName>
        <fullName evidence="7">RNA polymerase sigma factor RpoE</fullName>
    </submittedName>
</protein>
<keyword evidence="3" id="KW-0731">Sigma factor</keyword>